<organism evidence="1 2">
    <name type="scientific">Auriscalpium vulgare</name>
    <dbReference type="NCBI Taxonomy" id="40419"/>
    <lineage>
        <taxon>Eukaryota</taxon>
        <taxon>Fungi</taxon>
        <taxon>Dikarya</taxon>
        <taxon>Basidiomycota</taxon>
        <taxon>Agaricomycotina</taxon>
        <taxon>Agaricomycetes</taxon>
        <taxon>Russulales</taxon>
        <taxon>Auriscalpiaceae</taxon>
        <taxon>Auriscalpium</taxon>
    </lineage>
</organism>
<keyword evidence="2" id="KW-1185">Reference proteome</keyword>
<comment type="caution">
    <text evidence="1">The sequence shown here is derived from an EMBL/GenBank/DDBJ whole genome shotgun (WGS) entry which is preliminary data.</text>
</comment>
<name>A0ACB8RSE4_9AGAM</name>
<evidence type="ECO:0000313" key="2">
    <source>
        <dbReference type="Proteomes" id="UP000814033"/>
    </source>
</evidence>
<dbReference type="Proteomes" id="UP000814033">
    <property type="component" value="Unassembled WGS sequence"/>
</dbReference>
<evidence type="ECO:0000313" key="1">
    <source>
        <dbReference type="EMBL" id="KAI0046747.1"/>
    </source>
</evidence>
<gene>
    <name evidence="1" type="ORF">FA95DRAFT_1667986</name>
</gene>
<accession>A0ACB8RSE4</accession>
<dbReference type="EMBL" id="MU275918">
    <property type="protein sequence ID" value="KAI0046747.1"/>
    <property type="molecule type" value="Genomic_DNA"/>
</dbReference>
<reference evidence="1" key="1">
    <citation type="submission" date="2021-02" db="EMBL/GenBank/DDBJ databases">
        <authorList>
            <consortium name="DOE Joint Genome Institute"/>
            <person name="Ahrendt S."/>
            <person name="Looney B.P."/>
            <person name="Miyauchi S."/>
            <person name="Morin E."/>
            <person name="Drula E."/>
            <person name="Courty P.E."/>
            <person name="Chicoki N."/>
            <person name="Fauchery L."/>
            <person name="Kohler A."/>
            <person name="Kuo A."/>
            <person name="Labutti K."/>
            <person name="Pangilinan J."/>
            <person name="Lipzen A."/>
            <person name="Riley R."/>
            <person name="Andreopoulos W."/>
            <person name="He G."/>
            <person name="Johnson J."/>
            <person name="Barry K.W."/>
            <person name="Grigoriev I.V."/>
            <person name="Nagy L."/>
            <person name="Hibbett D."/>
            <person name="Henrissat B."/>
            <person name="Matheny P.B."/>
            <person name="Labbe J."/>
            <person name="Martin F."/>
        </authorList>
    </citation>
    <scope>NUCLEOTIDE SEQUENCE</scope>
    <source>
        <strain evidence="1">FP105234-sp</strain>
    </source>
</reference>
<protein>
    <submittedName>
        <fullName evidence="1">Uncharacterized protein</fullName>
    </submittedName>
</protein>
<sequence>MRDGVTDGTPAHCALTADALLLAERSAAGSCGPTPRFHASSAHLVAWPRDFLRHVRSFRLSTRKLVKVAARRGHHLGNPCGLERVFNYEVEYPQLSRLPMALPRNRSIFSAMALVPANQHDPQHQRHFSPRSLDPEREEPYHRGLFPPGMASVRSTWNTQWSTGCALEQMKERRRCGSDPASESRTTHGQNMPEPSLPPPHASLQFKCSPNSQPDASSWEPRRQEVTTSHWPTDGSADMQSRCQCFDGIEGHETIWMNVAHYRIAQIEEVHIPFFGFTHATFESADTEERALSEMQAAHCARLQAEEDAINAAEEALRTAYAVDDEANSAARRALRQKRNFLLPVARLSPEILRKIFTVCSERDRPQLLERSRFYPGWLTIIARTAYLDMKVDFSEDESLSAGAPLLYTLKMTVECWDSVLDDFLGRHAPALRNVYFSAAYTAMPLTLSIFSHLTSLHFVSSCEPDEGYTIDKFLNERLDGLQGMRELKELKIQLSNDDQSIFAAEEAVQQHHRFSVALAKLAYLELTLCVRDCMTLIPSLSLPAHAVACYKLMLFTDHLPDGFFPLILASFQCHSDPAGLPSNVLASIHIGTVNSGCDAVITGRSHADTHNPTLTVRFLEETWPARVALNALGSAHLRELTLDCNVLKKCAWPDLPALRRLVVKNAAMVSVCASVRRAPPVLPALAVLVFADVAIPSKAGKATAQGDAIQKLS</sequence>
<reference evidence="1" key="2">
    <citation type="journal article" date="2022" name="New Phytol.">
        <title>Evolutionary transition to the ectomycorrhizal habit in the genomes of a hyperdiverse lineage of mushroom-forming fungi.</title>
        <authorList>
            <person name="Looney B."/>
            <person name="Miyauchi S."/>
            <person name="Morin E."/>
            <person name="Drula E."/>
            <person name="Courty P.E."/>
            <person name="Kohler A."/>
            <person name="Kuo A."/>
            <person name="LaButti K."/>
            <person name="Pangilinan J."/>
            <person name="Lipzen A."/>
            <person name="Riley R."/>
            <person name="Andreopoulos W."/>
            <person name="He G."/>
            <person name="Johnson J."/>
            <person name="Nolan M."/>
            <person name="Tritt A."/>
            <person name="Barry K.W."/>
            <person name="Grigoriev I.V."/>
            <person name="Nagy L.G."/>
            <person name="Hibbett D."/>
            <person name="Henrissat B."/>
            <person name="Matheny P.B."/>
            <person name="Labbe J."/>
            <person name="Martin F.M."/>
        </authorList>
    </citation>
    <scope>NUCLEOTIDE SEQUENCE</scope>
    <source>
        <strain evidence="1">FP105234-sp</strain>
    </source>
</reference>
<proteinExistence type="predicted"/>